<evidence type="ECO:0000259" key="1">
    <source>
        <dbReference type="SMART" id="SM00858"/>
    </source>
</evidence>
<reference evidence="2" key="1">
    <citation type="journal article" date="2021" name="PeerJ">
        <title>Extensive microbial diversity within the chicken gut microbiome revealed by metagenomics and culture.</title>
        <authorList>
            <person name="Gilroy R."/>
            <person name="Ravi A."/>
            <person name="Getino M."/>
            <person name="Pursley I."/>
            <person name="Horton D.L."/>
            <person name="Alikhan N.F."/>
            <person name="Baker D."/>
            <person name="Gharbi K."/>
            <person name="Hall N."/>
            <person name="Watson M."/>
            <person name="Adriaenssens E.M."/>
            <person name="Foster-Nyarko E."/>
            <person name="Jarju S."/>
            <person name="Secka A."/>
            <person name="Antonio M."/>
            <person name="Oren A."/>
            <person name="Chaudhuri R.R."/>
            <person name="La Ragione R."/>
            <person name="Hildebrand F."/>
            <person name="Pallen M.J."/>
        </authorList>
    </citation>
    <scope>NUCLEOTIDE SEQUENCE</scope>
    <source>
        <strain evidence="2">ChiGjej5B5-22894</strain>
    </source>
</reference>
<protein>
    <submittedName>
        <fullName evidence="2">SAF domain-containing protein</fullName>
    </submittedName>
</protein>
<reference evidence="2" key="2">
    <citation type="submission" date="2021-09" db="EMBL/GenBank/DDBJ databases">
        <authorList>
            <person name="Gilroy R."/>
        </authorList>
    </citation>
    <scope>NUCLEOTIDE SEQUENCE</scope>
    <source>
        <strain evidence="2">ChiGjej5B5-22894</strain>
    </source>
</reference>
<sequence length="210" mass="21339">MLSRLRTHLPAWRRALRRRRRLLALLILAATLAALLPSLLPPSVRGVPAVVADQDLPAGTVLEAEHLRTVHVAEELLPVGAPSGPDEVIGQRTAHPLPAGAPLLPTALAAEEHPVLPAGMALMVVPVPGALAPHLSPGTRVELFPTELASGAGAGITAQVMQGAESSAGAAVLGDGTGGMSEILVAVPREGARELAHALSTGTISLAVIG</sequence>
<feature type="domain" description="SAF" evidence="1">
    <location>
        <begin position="47"/>
        <end position="109"/>
    </location>
</feature>
<evidence type="ECO:0000313" key="3">
    <source>
        <dbReference type="Proteomes" id="UP000742460"/>
    </source>
</evidence>
<dbReference type="CDD" id="cd11614">
    <property type="entry name" value="SAF_CpaB_FlgA_like"/>
    <property type="match status" value="1"/>
</dbReference>
<gene>
    <name evidence="2" type="ORF">K8V81_06330</name>
</gene>
<dbReference type="Pfam" id="PF08666">
    <property type="entry name" value="SAF"/>
    <property type="match status" value="1"/>
</dbReference>
<proteinExistence type="predicted"/>
<comment type="caution">
    <text evidence="2">The sequence shown here is derived from an EMBL/GenBank/DDBJ whole genome shotgun (WGS) entry which is preliminary data.</text>
</comment>
<dbReference type="InterPro" id="IPR013974">
    <property type="entry name" value="SAF"/>
</dbReference>
<dbReference type="EMBL" id="DYUE01000149">
    <property type="protein sequence ID" value="HJG91326.1"/>
    <property type="molecule type" value="Genomic_DNA"/>
</dbReference>
<name>A0A921SX37_9MICO</name>
<dbReference type="Proteomes" id="UP000742460">
    <property type="component" value="Unassembled WGS sequence"/>
</dbReference>
<dbReference type="AlphaFoldDB" id="A0A921SX37"/>
<organism evidence="2 3">
    <name type="scientific">Brachybacterium massiliense</name>
    <dbReference type="NCBI Taxonomy" id="1755098"/>
    <lineage>
        <taxon>Bacteria</taxon>
        <taxon>Bacillati</taxon>
        <taxon>Actinomycetota</taxon>
        <taxon>Actinomycetes</taxon>
        <taxon>Micrococcales</taxon>
        <taxon>Dermabacteraceae</taxon>
        <taxon>Brachybacterium</taxon>
    </lineage>
</organism>
<evidence type="ECO:0000313" key="2">
    <source>
        <dbReference type="EMBL" id="HJG91326.1"/>
    </source>
</evidence>
<dbReference type="SMART" id="SM00858">
    <property type="entry name" value="SAF"/>
    <property type="match status" value="1"/>
</dbReference>
<dbReference type="Gene3D" id="3.90.1210.10">
    <property type="entry name" value="Antifreeze-like/N-acetylneuraminic acid synthase C-terminal domain"/>
    <property type="match status" value="1"/>
</dbReference>
<accession>A0A921SX37</accession>